<name>Q3JP83_BURP1</name>
<evidence type="ECO:0000256" key="1">
    <source>
        <dbReference type="SAM" id="MobiDB-lite"/>
    </source>
</evidence>
<dbReference type="KEGG" id="bpm:BURPS1710b_3249"/>
<gene>
    <name evidence="2" type="ordered locus">BURPS1710b_3249</name>
</gene>
<evidence type="ECO:0000313" key="2">
    <source>
        <dbReference type="EMBL" id="ABA48859.1"/>
    </source>
</evidence>
<sequence>MERKTKRETECASSTLARRLRGRRAAEFLDHVLELGDVFEPPVDRGEAHVGDRVELAQLVHHEFAELFAADFALAGGEQLIFDAGDRRVDRIGCNRALAQRQLHARDDLAAVEFGATAVFLHDGRQRQLDPLIRRETLVAGRAAPTPADRGAVFRHARIHHLSIVVPAERAAHGRSAIDRETLRQLGDLRTHALDRRRVFGMLEHVGDQVADELRFLRAEAARRHRRRAQAHAARHEGLLRIVRDRVLVDRDVRIAERRFRRLARDVLRAQVDQHHMALGAARHDAQAALDERLRQHAGVLDHLLLVFLEFRRQRFLERDGLRGDHVHQRSALDAREDRRVDLLLVLGLHQDHAAARAAQALVRRRRDEIRMRHRVRIDTRRDQARVVRHVDHQVRAHCLGDLREALEIDLQRERRRARDDQLRLVLVRELLGRFVIDVFSLVQPVAHDVEPLARHVHRRAVREVAAVREAHAHDRVARLEHREEHALVRLRARVRLHVRRFGAEQRLHAIDRELLDDVHVFAAAVIALARIAFRVLVRQLRALRRHHGRARVILRRDQLDVLFLTDVFLLNRLPDLGIDVRNGALGSVKHTVSVKCVQVDRSGRIRRAAGSATGSTWRRDSEEREAGQPPAKHATRRTTAAQANGKNDALRFTVGCSTLTPKGRIASHAGTIERVSLLDAP</sequence>
<evidence type="ECO:0000313" key="3">
    <source>
        <dbReference type="Proteomes" id="UP000002700"/>
    </source>
</evidence>
<dbReference type="EMBL" id="CP000124">
    <property type="protein sequence ID" value="ABA48859.1"/>
    <property type="molecule type" value="Genomic_DNA"/>
</dbReference>
<accession>Q3JP83</accession>
<dbReference type="AlphaFoldDB" id="Q3JP83"/>
<feature type="region of interest" description="Disordered" evidence="1">
    <location>
        <begin position="611"/>
        <end position="643"/>
    </location>
</feature>
<dbReference type="HOGENOM" id="CLU_403186_0_0_4"/>
<feature type="compositionally biased region" description="Basic and acidic residues" evidence="1">
    <location>
        <begin position="618"/>
        <end position="627"/>
    </location>
</feature>
<protein>
    <submittedName>
        <fullName evidence="2">Uncharacterized protein</fullName>
    </submittedName>
</protein>
<reference evidence="2 3" key="1">
    <citation type="submission" date="2005-09" db="EMBL/GenBank/DDBJ databases">
        <authorList>
            <person name="Woods D.E."/>
            <person name="Nierman W.C."/>
        </authorList>
    </citation>
    <scope>NUCLEOTIDE SEQUENCE [LARGE SCALE GENOMIC DNA]</scope>
    <source>
        <strain evidence="2 3">1710b</strain>
    </source>
</reference>
<dbReference type="EnsemblBacteria" id="ABA48859">
    <property type="protein sequence ID" value="ABA48859"/>
    <property type="gene ID" value="BURPS1710b_3249"/>
</dbReference>
<proteinExistence type="predicted"/>
<organism evidence="2 3">
    <name type="scientific">Burkholderia pseudomallei (strain 1710b)</name>
    <dbReference type="NCBI Taxonomy" id="320372"/>
    <lineage>
        <taxon>Bacteria</taxon>
        <taxon>Pseudomonadati</taxon>
        <taxon>Pseudomonadota</taxon>
        <taxon>Betaproteobacteria</taxon>
        <taxon>Burkholderiales</taxon>
        <taxon>Burkholderiaceae</taxon>
        <taxon>Burkholderia</taxon>
        <taxon>pseudomallei group</taxon>
    </lineage>
</organism>
<dbReference type="Proteomes" id="UP000002700">
    <property type="component" value="Chromosome I"/>
</dbReference>